<gene>
    <name evidence="2" type="ORF">CQW44_13685</name>
</gene>
<comment type="caution">
    <text evidence="2">The sequence shown here is derived from an EMBL/GenBank/DDBJ whole genome shotgun (WGS) entry which is preliminary data.</text>
</comment>
<evidence type="ECO:0000256" key="1">
    <source>
        <dbReference type="SAM" id="MobiDB-lite"/>
    </source>
</evidence>
<dbReference type="AlphaFoldDB" id="A0A3R8QB80"/>
<sequence length="100" mass="10133">MPQVADVPQIEAVPRIEAASGSVAAPRAVAVGTLKVAGPRCHGGGATTEVTPAPAPAPRAHAWVSNGTHRGARVSVPPPAPEPPAPRRVPDGRPEPLLRV</sequence>
<organism evidence="2 3">
    <name type="scientific">Streptomyces griseofuscus</name>
    <dbReference type="NCBI Taxonomy" id="146922"/>
    <lineage>
        <taxon>Bacteria</taxon>
        <taxon>Bacillati</taxon>
        <taxon>Actinomycetota</taxon>
        <taxon>Actinomycetes</taxon>
        <taxon>Kitasatosporales</taxon>
        <taxon>Streptomycetaceae</taxon>
        <taxon>Streptomyces</taxon>
    </lineage>
</organism>
<evidence type="ECO:0000313" key="3">
    <source>
        <dbReference type="Proteomes" id="UP000276379"/>
    </source>
</evidence>
<dbReference type="Proteomes" id="UP000276379">
    <property type="component" value="Unassembled WGS sequence"/>
</dbReference>
<dbReference type="EMBL" id="PDES01000006">
    <property type="protein sequence ID" value="RRQ86008.1"/>
    <property type="molecule type" value="Genomic_DNA"/>
</dbReference>
<keyword evidence="3" id="KW-1185">Reference proteome</keyword>
<protein>
    <submittedName>
        <fullName evidence="2">Uncharacterized protein</fullName>
    </submittedName>
</protein>
<reference evidence="2 3" key="1">
    <citation type="submission" date="2017-10" db="EMBL/GenBank/DDBJ databases">
        <title>Draft genome of actinobacteria isolated from guarana (Paullinia cupana (Mart.) Ducke.</title>
        <authorList>
            <person name="Siqueira K.A."/>
            <person name="Liotti R.G."/>
            <person name="Mendes T.A."/>
            <person name="Soares M.A."/>
        </authorList>
    </citation>
    <scope>NUCLEOTIDE SEQUENCE [LARGE SCALE GENOMIC DNA]</scope>
    <source>
        <strain evidence="2 3">199</strain>
    </source>
</reference>
<feature type="compositionally biased region" description="Pro residues" evidence="1">
    <location>
        <begin position="76"/>
        <end position="87"/>
    </location>
</feature>
<evidence type="ECO:0000313" key="2">
    <source>
        <dbReference type="EMBL" id="RRQ86008.1"/>
    </source>
</evidence>
<feature type="compositionally biased region" description="Basic and acidic residues" evidence="1">
    <location>
        <begin position="88"/>
        <end position="100"/>
    </location>
</feature>
<proteinExistence type="predicted"/>
<accession>A0A3R8QB80</accession>
<name>A0A3R8QB80_9ACTN</name>
<feature type="region of interest" description="Disordered" evidence="1">
    <location>
        <begin position="41"/>
        <end position="100"/>
    </location>
</feature>